<keyword evidence="1" id="KW-1133">Transmembrane helix</keyword>
<protein>
    <submittedName>
        <fullName evidence="2">EpsG family protein</fullName>
    </submittedName>
</protein>
<dbReference type="RefSeq" id="WP_289319998.1">
    <property type="nucleotide sequence ID" value="NZ_JAUCEY010000008.1"/>
</dbReference>
<proteinExistence type="predicted"/>
<dbReference type="Proteomes" id="UP001234602">
    <property type="component" value="Unassembled WGS sequence"/>
</dbReference>
<accession>A0AAW7IGU1</accession>
<feature type="transmembrane region" description="Helical" evidence="1">
    <location>
        <begin position="195"/>
        <end position="212"/>
    </location>
</feature>
<feature type="transmembrane region" description="Helical" evidence="1">
    <location>
        <begin position="142"/>
        <end position="160"/>
    </location>
</feature>
<evidence type="ECO:0000313" key="3">
    <source>
        <dbReference type="Proteomes" id="UP001234602"/>
    </source>
</evidence>
<feature type="transmembrane region" description="Helical" evidence="1">
    <location>
        <begin position="86"/>
        <end position="112"/>
    </location>
</feature>
<feature type="transmembrane region" description="Helical" evidence="1">
    <location>
        <begin position="29"/>
        <end position="48"/>
    </location>
</feature>
<dbReference type="Pfam" id="PF14897">
    <property type="entry name" value="EpsG"/>
    <property type="match status" value="1"/>
</dbReference>
<evidence type="ECO:0000256" key="1">
    <source>
        <dbReference type="SAM" id="Phobius"/>
    </source>
</evidence>
<feature type="transmembrane region" description="Helical" evidence="1">
    <location>
        <begin position="119"/>
        <end position="136"/>
    </location>
</feature>
<name>A0AAW7IGU1_9BACI</name>
<comment type="caution">
    <text evidence="2">The sequence shown here is derived from an EMBL/GenBank/DDBJ whole genome shotgun (WGS) entry which is preliminary data.</text>
</comment>
<feature type="transmembrane region" description="Helical" evidence="1">
    <location>
        <begin position="167"/>
        <end position="189"/>
    </location>
</feature>
<feature type="transmembrane region" description="Helical" evidence="1">
    <location>
        <begin position="306"/>
        <end position="323"/>
    </location>
</feature>
<evidence type="ECO:0000313" key="2">
    <source>
        <dbReference type="EMBL" id="MDM5452709.1"/>
    </source>
</evidence>
<dbReference type="InterPro" id="IPR049458">
    <property type="entry name" value="EpsG-like"/>
</dbReference>
<keyword evidence="1" id="KW-0472">Membrane</keyword>
<feature type="transmembrane region" description="Helical" evidence="1">
    <location>
        <begin position="219"/>
        <end position="238"/>
    </location>
</feature>
<feature type="transmembrane region" description="Helical" evidence="1">
    <location>
        <begin position="280"/>
        <end position="300"/>
    </location>
</feature>
<sequence>MVYYFYLAFWVSVSQLVPKSVLGTKHISFCYLWLMFALMATVVFLGPITGDMELYLDVLDINSNLNWFGALANVRWEPGFVSYQWLLAQFTTSPAVFIGISMFLMWALLIIALKKVVEVKYLPLIVFGYLSLFSFYNFSMNVVRQGFAAPLLILMLVYLGNNKYRKAIVIFLTALLFHQSSIIAGPLLVIKRFNVSVRILCVIFVVSSLLMITGLNQSLMSDVAVVFGGGLGDAVINYSSEAILSRYGSANRIDFLIFTSTWILWGLWFRSRYLSSDEFYAWLLKCYISLSSVYILFGFIGYSDRLAAYAWFLIPILMFYPAIKMQSKYRKHWILMCMIISVVLFMYFDVFLLYEPLKLFY</sequence>
<organism evidence="2 3">
    <name type="scientific">Peribacillus simplex</name>
    <dbReference type="NCBI Taxonomy" id="1478"/>
    <lineage>
        <taxon>Bacteria</taxon>
        <taxon>Bacillati</taxon>
        <taxon>Bacillota</taxon>
        <taxon>Bacilli</taxon>
        <taxon>Bacillales</taxon>
        <taxon>Bacillaceae</taxon>
        <taxon>Peribacillus</taxon>
    </lineage>
</organism>
<feature type="transmembrane region" description="Helical" evidence="1">
    <location>
        <begin position="335"/>
        <end position="354"/>
    </location>
</feature>
<feature type="transmembrane region" description="Helical" evidence="1">
    <location>
        <begin position="250"/>
        <end position="268"/>
    </location>
</feature>
<dbReference type="AlphaFoldDB" id="A0AAW7IGU1"/>
<reference evidence="2" key="1">
    <citation type="submission" date="2023-06" db="EMBL/GenBank/DDBJ databases">
        <title>Comparative genomics of Bacillaceae isolates and their secondary metabolite potential.</title>
        <authorList>
            <person name="Song L."/>
            <person name="Nielsen L.J."/>
            <person name="Mohite O."/>
            <person name="Xu X."/>
            <person name="Weber T."/>
            <person name="Kovacs A.T."/>
        </authorList>
    </citation>
    <scope>NUCLEOTIDE SEQUENCE</scope>
    <source>
        <strain evidence="2">D8_B_37</strain>
    </source>
</reference>
<gene>
    <name evidence="2" type="ORF">QUF89_11005</name>
</gene>
<keyword evidence="1" id="KW-0812">Transmembrane</keyword>
<dbReference type="EMBL" id="JAUCEY010000008">
    <property type="protein sequence ID" value="MDM5452709.1"/>
    <property type="molecule type" value="Genomic_DNA"/>
</dbReference>